<evidence type="ECO:0000259" key="10">
    <source>
        <dbReference type="Pfam" id="PF02518"/>
    </source>
</evidence>
<organism evidence="12 13">
    <name type="scientific">Streptomyces xanthochromogenes</name>
    <dbReference type="NCBI Taxonomy" id="67384"/>
    <lineage>
        <taxon>Bacteria</taxon>
        <taxon>Bacillati</taxon>
        <taxon>Actinomycetota</taxon>
        <taxon>Actinomycetes</taxon>
        <taxon>Kitasatosporales</taxon>
        <taxon>Streptomycetaceae</taxon>
        <taxon>Streptomyces</taxon>
    </lineage>
</organism>
<dbReference type="InterPro" id="IPR011712">
    <property type="entry name" value="Sig_transdc_His_kin_sub3_dim/P"/>
</dbReference>
<dbReference type="Gene3D" id="1.20.5.1930">
    <property type="match status" value="1"/>
</dbReference>
<evidence type="ECO:0000256" key="1">
    <source>
        <dbReference type="ARBA" id="ARBA00000085"/>
    </source>
</evidence>
<reference evidence="13" key="1">
    <citation type="journal article" date="2019" name="Int. J. Syst. Evol. Microbiol.">
        <title>The Global Catalogue of Microorganisms (GCM) 10K type strain sequencing project: providing services to taxonomists for standard genome sequencing and annotation.</title>
        <authorList>
            <consortium name="The Broad Institute Genomics Platform"/>
            <consortium name="The Broad Institute Genome Sequencing Center for Infectious Disease"/>
            <person name="Wu L."/>
            <person name="Ma J."/>
        </authorList>
    </citation>
    <scope>NUCLEOTIDE SEQUENCE [LARGE SCALE GENOMIC DNA]</scope>
    <source>
        <strain evidence="13">JCM 4594</strain>
    </source>
</reference>
<dbReference type="Proteomes" id="UP000600946">
    <property type="component" value="Unassembled WGS sequence"/>
</dbReference>
<dbReference type="GeneID" id="96292406"/>
<dbReference type="Pfam" id="PF02518">
    <property type="entry name" value="HATPase_c"/>
    <property type="match status" value="1"/>
</dbReference>
<keyword evidence="7" id="KW-0067">ATP-binding</keyword>
<evidence type="ECO:0000256" key="9">
    <source>
        <dbReference type="SAM" id="Phobius"/>
    </source>
</evidence>
<dbReference type="InterPro" id="IPR003594">
    <property type="entry name" value="HATPase_dom"/>
</dbReference>
<dbReference type="EC" id="2.7.13.3" evidence="2"/>
<evidence type="ECO:0000256" key="5">
    <source>
        <dbReference type="ARBA" id="ARBA00022741"/>
    </source>
</evidence>
<comment type="caution">
    <text evidence="12">The sequence shown here is derived from an EMBL/GenBank/DDBJ whole genome shotgun (WGS) entry which is preliminary data.</text>
</comment>
<dbReference type="RefSeq" id="WP_190028094.1">
    <property type="nucleotide sequence ID" value="NZ_BMUU01000007.1"/>
</dbReference>
<keyword evidence="8" id="KW-0902">Two-component regulatory system</keyword>
<keyword evidence="9" id="KW-0812">Transmembrane</keyword>
<keyword evidence="9" id="KW-0472">Membrane</keyword>
<evidence type="ECO:0000256" key="2">
    <source>
        <dbReference type="ARBA" id="ARBA00012438"/>
    </source>
</evidence>
<dbReference type="Pfam" id="PF07730">
    <property type="entry name" value="HisKA_3"/>
    <property type="match status" value="1"/>
</dbReference>
<evidence type="ECO:0000256" key="6">
    <source>
        <dbReference type="ARBA" id="ARBA00022777"/>
    </source>
</evidence>
<feature type="domain" description="Histidine kinase/HSP90-like ATPase" evidence="10">
    <location>
        <begin position="288"/>
        <end position="379"/>
    </location>
</feature>
<keyword evidence="3" id="KW-0597">Phosphoprotein</keyword>
<feature type="transmembrane region" description="Helical" evidence="9">
    <location>
        <begin position="46"/>
        <end position="63"/>
    </location>
</feature>
<feature type="transmembrane region" description="Helical" evidence="9">
    <location>
        <begin position="118"/>
        <end position="134"/>
    </location>
</feature>
<keyword evidence="6" id="KW-0418">Kinase</keyword>
<proteinExistence type="predicted"/>
<protein>
    <recommendedName>
        <fullName evidence="2">histidine kinase</fullName>
        <ecNumber evidence="2">2.7.13.3</ecNumber>
    </recommendedName>
</protein>
<dbReference type="InterPro" id="IPR050482">
    <property type="entry name" value="Sensor_HK_TwoCompSys"/>
</dbReference>
<dbReference type="CDD" id="cd16917">
    <property type="entry name" value="HATPase_UhpB-NarQ-NarX-like"/>
    <property type="match status" value="1"/>
</dbReference>
<dbReference type="Gene3D" id="3.30.565.10">
    <property type="entry name" value="Histidine kinase-like ATPase, C-terminal domain"/>
    <property type="match status" value="1"/>
</dbReference>
<accession>A0ABQ3AEY0</accession>
<keyword evidence="9" id="KW-1133">Transmembrane helix</keyword>
<dbReference type="EMBL" id="BMUU01000007">
    <property type="protein sequence ID" value="GGY45777.1"/>
    <property type="molecule type" value="Genomic_DNA"/>
</dbReference>
<evidence type="ECO:0000256" key="3">
    <source>
        <dbReference type="ARBA" id="ARBA00022553"/>
    </source>
</evidence>
<evidence type="ECO:0000313" key="13">
    <source>
        <dbReference type="Proteomes" id="UP000600946"/>
    </source>
</evidence>
<evidence type="ECO:0000313" key="12">
    <source>
        <dbReference type="EMBL" id="GGY45777.1"/>
    </source>
</evidence>
<evidence type="ECO:0000256" key="4">
    <source>
        <dbReference type="ARBA" id="ARBA00022679"/>
    </source>
</evidence>
<evidence type="ECO:0000259" key="11">
    <source>
        <dbReference type="Pfam" id="PF07730"/>
    </source>
</evidence>
<comment type="catalytic activity">
    <reaction evidence="1">
        <text>ATP + protein L-histidine = ADP + protein N-phospho-L-histidine.</text>
        <dbReference type="EC" id="2.7.13.3"/>
    </reaction>
</comment>
<gene>
    <name evidence="12" type="ORF">GCM10010326_44860</name>
</gene>
<feature type="transmembrane region" description="Helical" evidence="9">
    <location>
        <begin position="93"/>
        <end position="113"/>
    </location>
</feature>
<sequence>MSPVRSWLRHHPRAAACARPLLAAVLVALVTYEGVALARQPTRPHAIVWSAGIVVCLCAVPWARIALVPRAWTAAAVSWTATALLLADRPEAVWGMGEAIALLVLLSSVLLYAPARTAAFLGPVLGLGCVAAPVRDADPGRFTLLFAVLAVVVTAFSLLMRAQSDQRVRDLEAVRTAERIELARELHDLIAHHVTGIVVQAQAARFTAVSGERAAESFARIEEAGGEALGAMRRLVRVLREGDPETEPVAGITQVRELAARFSRAGPPAVLSIETGLEERLPGDAAALAHRVVREALTNVRKHAADATAVRIAIRITPSGLEVRVSDDGSSAAALAEQARGGGFGLAGLTERVTAMGGALATGPAPEGGWQVTAVLPLDDGPRARL</sequence>
<keyword evidence="5" id="KW-0547">Nucleotide-binding</keyword>
<keyword evidence="13" id="KW-1185">Reference proteome</keyword>
<dbReference type="PANTHER" id="PTHR24421">
    <property type="entry name" value="NITRATE/NITRITE SENSOR PROTEIN NARX-RELATED"/>
    <property type="match status" value="1"/>
</dbReference>
<keyword evidence="4" id="KW-0808">Transferase</keyword>
<dbReference type="SUPFAM" id="SSF55874">
    <property type="entry name" value="ATPase domain of HSP90 chaperone/DNA topoisomerase II/histidine kinase"/>
    <property type="match status" value="1"/>
</dbReference>
<feature type="transmembrane region" description="Helical" evidence="9">
    <location>
        <begin position="140"/>
        <end position="159"/>
    </location>
</feature>
<name>A0ABQ3AEY0_9ACTN</name>
<evidence type="ECO:0000256" key="7">
    <source>
        <dbReference type="ARBA" id="ARBA00022840"/>
    </source>
</evidence>
<evidence type="ECO:0000256" key="8">
    <source>
        <dbReference type="ARBA" id="ARBA00023012"/>
    </source>
</evidence>
<dbReference type="InterPro" id="IPR036890">
    <property type="entry name" value="HATPase_C_sf"/>
</dbReference>
<dbReference type="PANTHER" id="PTHR24421:SF10">
    <property type="entry name" value="NITRATE_NITRITE SENSOR PROTEIN NARQ"/>
    <property type="match status" value="1"/>
</dbReference>
<feature type="domain" description="Signal transduction histidine kinase subgroup 3 dimerisation and phosphoacceptor" evidence="11">
    <location>
        <begin position="178"/>
        <end position="242"/>
    </location>
</feature>